<dbReference type="Proteomes" id="UP001447188">
    <property type="component" value="Unassembled WGS sequence"/>
</dbReference>
<feature type="compositionally biased region" description="Low complexity" evidence="1">
    <location>
        <begin position="553"/>
        <end position="563"/>
    </location>
</feature>
<reference evidence="3 4" key="1">
    <citation type="submission" date="2024-02" db="EMBL/GenBank/DDBJ databases">
        <title>Discinaceae phylogenomics.</title>
        <authorList>
            <person name="Dirks A.C."/>
            <person name="James T.Y."/>
        </authorList>
    </citation>
    <scope>NUCLEOTIDE SEQUENCE [LARGE SCALE GENOMIC DNA]</scope>
    <source>
        <strain evidence="3 4">ACD0624</strain>
    </source>
</reference>
<dbReference type="EMBL" id="JBBBZM010000094">
    <property type="protein sequence ID" value="KAL0634446.1"/>
    <property type="molecule type" value="Genomic_DNA"/>
</dbReference>
<proteinExistence type="predicted"/>
<feature type="region of interest" description="Disordered" evidence="1">
    <location>
        <begin position="1"/>
        <end position="30"/>
    </location>
</feature>
<dbReference type="InterPro" id="IPR000467">
    <property type="entry name" value="G_patch_dom"/>
</dbReference>
<evidence type="ECO:0000259" key="2">
    <source>
        <dbReference type="PROSITE" id="PS50174"/>
    </source>
</evidence>
<feature type="compositionally biased region" description="Polar residues" evidence="1">
    <location>
        <begin position="106"/>
        <end position="141"/>
    </location>
</feature>
<accession>A0ABR3GEQ1</accession>
<evidence type="ECO:0000256" key="1">
    <source>
        <dbReference type="SAM" id="MobiDB-lite"/>
    </source>
</evidence>
<feature type="region of interest" description="Disordered" evidence="1">
    <location>
        <begin position="59"/>
        <end position="167"/>
    </location>
</feature>
<comment type="caution">
    <text evidence="3">The sequence shown here is derived from an EMBL/GenBank/DDBJ whole genome shotgun (WGS) entry which is preliminary data.</text>
</comment>
<dbReference type="PROSITE" id="PS50174">
    <property type="entry name" value="G_PATCH"/>
    <property type="match status" value="1"/>
</dbReference>
<feature type="domain" description="G-patch" evidence="2">
    <location>
        <begin position="398"/>
        <end position="444"/>
    </location>
</feature>
<feature type="region of interest" description="Disordered" evidence="1">
    <location>
        <begin position="437"/>
        <end position="585"/>
    </location>
</feature>
<organism evidence="3 4">
    <name type="scientific">Discina gigas</name>
    <dbReference type="NCBI Taxonomy" id="1032678"/>
    <lineage>
        <taxon>Eukaryota</taxon>
        <taxon>Fungi</taxon>
        <taxon>Dikarya</taxon>
        <taxon>Ascomycota</taxon>
        <taxon>Pezizomycotina</taxon>
        <taxon>Pezizomycetes</taxon>
        <taxon>Pezizales</taxon>
        <taxon>Discinaceae</taxon>
        <taxon>Discina</taxon>
    </lineage>
</organism>
<protein>
    <submittedName>
        <fullName evidence="3">Squalene synthetase-like protein</fullName>
    </submittedName>
</protein>
<feature type="compositionally biased region" description="Basic and acidic residues" evidence="1">
    <location>
        <begin position="564"/>
        <end position="575"/>
    </location>
</feature>
<gene>
    <name evidence="3" type="primary">SQS1_4</name>
    <name evidence="3" type="ORF">Q9L58_006616</name>
</gene>
<evidence type="ECO:0000313" key="3">
    <source>
        <dbReference type="EMBL" id="KAL0634446.1"/>
    </source>
</evidence>
<evidence type="ECO:0000313" key="4">
    <source>
        <dbReference type="Proteomes" id="UP001447188"/>
    </source>
</evidence>
<feature type="compositionally biased region" description="Basic and acidic residues" evidence="1">
    <location>
        <begin position="61"/>
        <end position="77"/>
    </location>
</feature>
<name>A0ABR3GEQ1_9PEZI</name>
<sequence>MPQQALISFEMPKSVPGPQSDDNNTKATGLRNFLKGEVITVNSDSDSDDDEHMNTAVPAMKRLDEPTHQETVHRVPEGVHPSRIKNHTGEDTTWQEQKMEEESANWAPTGNNKISLPVNTSKTSRSPCSVLTNYDTGSNRSVPDKGPPKAPKAMISQGGKAPTGPGSDTTPWEFGAAKGNRSVDHSMGLRRKKYISTRKLLLRKNNPSAVPAVKNSGSLYPPSALPEVDTCRDIPVAKHITPMQSPGHREKDVLFAKPSTSQLPSPQLKPNPRNRFDNLTPTVDYDSKHSAVSQHHALFRDSVTPDQDTAPWDKYVRDPQVPSSKVAETADISLEKGHQVHPTRLNHFNPHCGTSPEPDRYLSPPTGVGMSDPTCRNIGVSRYKDGDIVGGGAGRVPATSRGRQMLEKMGYKPGVSLGRSGKEELELAVVKMKIGKRGLGAGPKSKGRRPKDKGRVLAAPPGLNSPVWAGNTTPVKKQDEVQSGSESSNQKILEVEGTGNKLEPLETIAQDNGDGIESSSGGGTKERVVITIDSDDDDDREEQEIEKEERAQEALPQETQQRQQQKDEKVKKEDQDPAVMGESEVEYDPEDVEMEDTHNYVVDPPCHNSRFIQAEQASTRILHQNLGTKGPTCPNTEGQPAEDTSFKSNVTVSRWKLPPFRYSSSSCRPTVPMQLLGLVIIERLEQVALVEIFHCISAFEEDYRLTDQAFNHVLAKSFLKVRDMFMRDPLLDVDQEICEGIVKEEFGALLEHLETSSS</sequence>
<feature type="compositionally biased region" description="Polar residues" evidence="1">
    <location>
        <begin position="470"/>
        <end position="491"/>
    </location>
</feature>
<keyword evidence="4" id="KW-1185">Reference proteome</keyword>
<feature type="compositionally biased region" description="Acidic residues" evidence="1">
    <location>
        <begin position="533"/>
        <end position="546"/>
    </location>
</feature>